<proteinExistence type="predicted"/>
<dbReference type="PANTHER" id="PTHR22789">
    <property type="entry name" value="FUCULOSE PHOSPHATE ALDOLASE"/>
    <property type="match status" value="1"/>
</dbReference>
<organism evidence="4 5">
    <name type="scientific">Roseibium aggregatum</name>
    <dbReference type="NCBI Taxonomy" id="187304"/>
    <lineage>
        <taxon>Bacteria</taxon>
        <taxon>Pseudomonadati</taxon>
        <taxon>Pseudomonadota</taxon>
        <taxon>Alphaproteobacteria</taxon>
        <taxon>Hyphomicrobiales</taxon>
        <taxon>Stappiaceae</taxon>
        <taxon>Roseibium</taxon>
    </lineage>
</organism>
<evidence type="ECO:0000313" key="4">
    <source>
        <dbReference type="EMBL" id="CTQ46067.1"/>
    </source>
</evidence>
<dbReference type="InterPro" id="IPR001303">
    <property type="entry name" value="Aldolase_II/adducin_N"/>
</dbReference>
<dbReference type="AlphaFoldDB" id="A0A0M6Y9X0"/>
<dbReference type="SUPFAM" id="SSF53639">
    <property type="entry name" value="AraD/HMP-PK domain-like"/>
    <property type="match status" value="1"/>
</dbReference>
<dbReference type="EMBL" id="CXST01000003">
    <property type="protein sequence ID" value="CTQ46067.1"/>
    <property type="molecule type" value="Genomic_DNA"/>
</dbReference>
<dbReference type="STRING" id="187304.B0E33_14280"/>
<sequence>MLKTPYQDTPELRQAIIDSCKEMNSRGINQGTSGNISARAGDRMIITPSGVPYDRMTPEMLASIPLEGDSAFEGPLPPSTEWQFHLALLRAKPDMHAVVHAHPVHCTALAINRMEIPSCHYMIALFGGDTVPLAGYALFGSDELAREVTDVMKDRQGCLMANHGAVVVGETLEKGLWRLEELEVLAKAYILSRTIGSPHILSKSEIDAVLGAVKNYGMKTEV</sequence>
<dbReference type="InterPro" id="IPR050197">
    <property type="entry name" value="Aldolase_class_II_sugar_metab"/>
</dbReference>
<dbReference type="PANTHER" id="PTHR22789:SF0">
    <property type="entry name" value="3-OXO-TETRONATE 4-PHOSPHATE DECARBOXYLASE-RELATED"/>
    <property type="match status" value="1"/>
</dbReference>
<dbReference type="Pfam" id="PF00596">
    <property type="entry name" value="Aldolase_II"/>
    <property type="match status" value="1"/>
</dbReference>
<keyword evidence="2 4" id="KW-0456">Lyase</keyword>
<feature type="domain" description="Class II aldolase/adducin N-terminal" evidence="3">
    <location>
        <begin position="14"/>
        <end position="190"/>
    </location>
</feature>
<gene>
    <name evidence="4" type="primary">fucA_4</name>
    <name evidence="4" type="ORF">LAL4801_04523</name>
</gene>
<keyword evidence="5" id="KW-1185">Reference proteome</keyword>
<dbReference type="GO" id="GO:0008738">
    <property type="term" value="F:L-fuculose-phosphate aldolase activity"/>
    <property type="evidence" value="ECO:0007669"/>
    <property type="project" value="UniProtKB-EC"/>
</dbReference>
<keyword evidence="1" id="KW-0479">Metal-binding</keyword>
<accession>A0A0M6Y9X0</accession>
<name>A0A0M6Y9X0_9HYPH</name>
<evidence type="ECO:0000256" key="2">
    <source>
        <dbReference type="ARBA" id="ARBA00023239"/>
    </source>
</evidence>
<dbReference type="SMART" id="SM01007">
    <property type="entry name" value="Aldolase_II"/>
    <property type="match status" value="1"/>
</dbReference>
<dbReference type="RefSeq" id="WP_055659772.1">
    <property type="nucleotide sequence ID" value="NZ_CP045617.1"/>
</dbReference>
<evidence type="ECO:0000313" key="5">
    <source>
        <dbReference type="Proteomes" id="UP000048926"/>
    </source>
</evidence>
<dbReference type="GO" id="GO:0005829">
    <property type="term" value="C:cytosol"/>
    <property type="evidence" value="ECO:0007669"/>
    <property type="project" value="TreeGrafter"/>
</dbReference>
<dbReference type="OrthoDB" id="5291399at2"/>
<protein>
    <submittedName>
        <fullName evidence="4">L-fuculose phosphate aldolase</fullName>
        <ecNumber evidence="4">4.1.2.17</ecNumber>
    </submittedName>
</protein>
<dbReference type="GO" id="GO:0019323">
    <property type="term" value="P:pentose catabolic process"/>
    <property type="evidence" value="ECO:0007669"/>
    <property type="project" value="TreeGrafter"/>
</dbReference>
<evidence type="ECO:0000256" key="1">
    <source>
        <dbReference type="ARBA" id="ARBA00022723"/>
    </source>
</evidence>
<evidence type="ECO:0000259" key="3">
    <source>
        <dbReference type="SMART" id="SM01007"/>
    </source>
</evidence>
<reference evidence="5" key="1">
    <citation type="submission" date="2015-07" db="EMBL/GenBank/DDBJ databases">
        <authorList>
            <person name="Rodrigo-Torres Lidia"/>
            <person name="Arahal R.David."/>
        </authorList>
    </citation>
    <scope>NUCLEOTIDE SEQUENCE [LARGE SCALE GENOMIC DNA]</scope>
    <source>
        <strain evidence="5">CECT 4801</strain>
    </source>
</reference>
<dbReference type="Proteomes" id="UP000048926">
    <property type="component" value="Unassembled WGS sequence"/>
</dbReference>
<dbReference type="GO" id="GO:0046872">
    <property type="term" value="F:metal ion binding"/>
    <property type="evidence" value="ECO:0007669"/>
    <property type="project" value="UniProtKB-KW"/>
</dbReference>
<dbReference type="EC" id="4.1.2.17" evidence="4"/>
<dbReference type="InterPro" id="IPR036409">
    <property type="entry name" value="Aldolase_II/adducin_N_sf"/>
</dbReference>
<dbReference type="Gene3D" id="3.40.225.10">
    <property type="entry name" value="Class II aldolase/adducin N-terminal domain"/>
    <property type="match status" value="1"/>
</dbReference>